<proteinExistence type="predicted"/>
<dbReference type="SUPFAM" id="SSF54593">
    <property type="entry name" value="Glyoxalase/Bleomycin resistance protein/Dihydroxybiphenyl dioxygenase"/>
    <property type="match status" value="1"/>
</dbReference>
<dbReference type="PANTHER" id="PTHR35006">
    <property type="entry name" value="GLYOXALASE FAMILY PROTEIN (AFU_ORTHOLOGUE AFUA_5G14830)"/>
    <property type="match status" value="1"/>
</dbReference>
<organism evidence="2 3">
    <name type="scientific">Photobacterium proteolyticum</name>
    <dbReference type="NCBI Taxonomy" id="1903952"/>
    <lineage>
        <taxon>Bacteria</taxon>
        <taxon>Pseudomonadati</taxon>
        <taxon>Pseudomonadota</taxon>
        <taxon>Gammaproteobacteria</taxon>
        <taxon>Vibrionales</taxon>
        <taxon>Vibrionaceae</taxon>
        <taxon>Photobacterium</taxon>
    </lineage>
</organism>
<dbReference type="InterPro" id="IPR037523">
    <property type="entry name" value="VOC_core"/>
</dbReference>
<dbReference type="InterPro" id="IPR029068">
    <property type="entry name" value="Glyas_Bleomycin-R_OHBP_Dase"/>
</dbReference>
<dbReference type="Pfam" id="PF00903">
    <property type="entry name" value="Glyoxalase"/>
    <property type="match status" value="1"/>
</dbReference>
<dbReference type="InterPro" id="IPR004360">
    <property type="entry name" value="Glyas_Fos-R_dOase_dom"/>
</dbReference>
<sequence>MFINHVSVGTNDISAAIRFYDAVFATLQIQRSHVIDGVSASYGESFEFWVGSPCDGEPTSGNGSHVAFSAPTTQSVDEFYQVALKQGGRCGGKPGLRPLYGRTYYAAYIYDLDENKIEAVCC</sequence>
<dbReference type="PROSITE" id="PS51819">
    <property type="entry name" value="VOC"/>
    <property type="match status" value="1"/>
</dbReference>
<dbReference type="AlphaFoldDB" id="A0A1Q9GSP3"/>
<reference evidence="2 3" key="1">
    <citation type="submission" date="2016-09" db="EMBL/GenBank/DDBJ databases">
        <title>Photobacterium proteolyticum sp. nov. a protease producing bacterium isolated from ocean sediments of Laizhou Bay.</title>
        <authorList>
            <person name="Li Y."/>
        </authorList>
    </citation>
    <scope>NUCLEOTIDE SEQUENCE [LARGE SCALE GENOMIC DNA]</scope>
    <source>
        <strain evidence="2 3">13-12</strain>
    </source>
</reference>
<accession>A0A1Q9GSP3</accession>
<dbReference type="Gene3D" id="3.10.180.10">
    <property type="entry name" value="2,3-Dihydroxybiphenyl 1,2-Dioxygenase, domain 1"/>
    <property type="match status" value="1"/>
</dbReference>
<dbReference type="CDD" id="cd07262">
    <property type="entry name" value="VOC_like"/>
    <property type="match status" value="1"/>
</dbReference>
<evidence type="ECO:0000259" key="1">
    <source>
        <dbReference type="PROSITE" id="PS51819"/>
    </source>
</evidence>
<protein>
    <submittedName>
        <fullName evidence="2">Glyoxalase</fullName>
    </submittedName>
</protein>
<dbReference type="STRING" id="1903952.BIT28_05110"/>
<evidence type="ECO:0000313" key="2">
    <source>
        <dbReference type="EMBL" id="OLQ77722.1"/>
    </source>
</evidence>
<keyword evidence="3" id="KW-1185">Reference proteome</keyword>
<evidence type="ECO:0000313" key="3">
    <source>
        <dbReference type="Proteomes" id="UP000186905"/>
    </source>
</evidence>
<dbReference type="EMBL" id="MJIL01000060">
    <property type="protein sequence ID" value="OLQ77722.1"/>
    <property type="molecule type" value="Genomic_DNA"/>
</dbReference>
<dbReference type="OrthoDB" id="9800438at2"/>
<name>A0A1Q9GSP3_9GAMM</name>
<dbReference type="RefSeq" id="WP_075763402.1">
    <property type="nucleotide sequence ID" value="NZ_MJIL01000060.1"/>
</dbReference>
<gene>
    <name evidence="2" type="ORF">BIT28_05110</name>
</gene>
<dbReference type="PANTHER" id="PTHR35006:SF4">
    <property type="entry name" value="BLR7706 PROTEIN"/>
    <property type="match status" value="1"/>
</dbReference>
<dbReference type="Proteomes" id="UP000186905">
    <property type="component" value="Unassembled WGS sequence"/>
</dbReference>
<comment type="caution">
    <text evidence="2">The sequence shown here is derived from an EMBL/GenBank/DDBJ whole genome shotgun (WGS) entry which is preliminary data.</text>
</comment>
<feature type="domain" description="VOC" evidence="1">
    <location>
        <begin position="2"/>
        <end position="122"/>
    </location>
</feature>